<evidence type="ECO:0000313" key="2">
    <source>
        <dbReference type="EMBL" id="CAG5084771.1"/>
    </source>
</evidence>
<dbReference type="InterPro" id="IPR003695">
    <property type="entry name" value="Ppx_GppA_N"/>
</dbReference>
<dbReference type="AlphaFoldDB" id="A0A916NIA9"/>
<dbReference type="Gene3D" id="3.30.420.150">
    <property type="entry name" value="Exopolyphosphatase. Domain 2"/>
    <property type="match status" value="1"/>
</dbReference>
<dbReference type="SUPFAM" id="SSF53067">
    <property type="entry name" value="Actin-like ATPase domain"/>
    <property type="match status" value="2"/>
</dbReference>
<keyword evidence="3" id="KW-1185">Reference proteome</keyword>
<gene>
    <name evidence="2" type="primary">ppx1</name>
    <name evidence="2" type="ORF">CRYO30217_02562</name>
</gene>
<dbReference type="GO" id="GO:0004309">
    <property type="term" value="F:exopolyphosphatase activity"/>
    <property type="evidence" value="ECO:0007669"/>
    <property type="project" value="UniProtKB-EC"/>
</dbReference>
<dbReference type="PANTHER" id="PTHR30005">
    <property type="entry name" value="EXOPOLYPHOSPHATASE"/>
    <property type="match status" value="1"/>
</dbReference>
<dbReference type="Gene3D" id="3.30.420.40">
    <property type="match status" value="1"/>
</dbReference>
<dbReference type="Proteomes" id="UP000683507">
    <property type="component" value="Chromosome"/>
</dbReference>
<keyword evidence="2" id="KW-0378">Hydrolase</keyword>
<dbReference type="EC" id="3.6.1.11" evidence="2"/>
<dbReference type="CDD" id="cd24006">
    <property type="entry name" value="ASKHA_NBD_PPX_GppA"/>
    <property type="match status" value="1"/>
</dbReference>
<feature type="domain" description="Ppx/GppA phosphatase N-terminal" evidence="1">
    <location>
        <begin position="26"/>
        <end position="288"/>
    </location>
</feature>
<proteinExistence type="predicted"/>
<name>A0A916NIA9_9FLAO</name>
<reference evidence="2" key="1">
    <citation type="submission" date="2021-04" db="EMBL/GenBank/DDBJ databases">
        <authorList>
            <person name="Rodrigo-Torres L."/>
            <person name="Arahal R. D."/>
            <person name="Lucena T."/>
        </authorList>
    </citation>
    <scope>NUCLEOTIDE SEQUENCE</scope>
    <source>
        <strain evidence="2">AS29M-1</strain>
    </source>
</reference>
<protein>
    <submittedName>
        <fullName evidence="2">Exopolyphosphatase 1</fullName>
        <ecNumber evidence="2">3.6.1.11</ecNumber>
    </submittedName>
</protein>
<evidence type="ECO:0000259" key="1">
    <source>
        <dbReference type="Pfam" id="PF02541"/>
    </source>
</evidence>
<dbReference type="KEGG" id="ptan:CRYO30217_02562"/>
<evidence type="ECO:0000313" key="3">
    <source>
        <dbReference type="Proteomes" id="UP000683507"/>
    </source>
</evidence>
<dbReference type="EMBL" id="OU015584">
    <property type="protein sequence ID" value="CAG5084771.1"/>
    <property type="molecule type" value="Genomic_DNA"/>
</dbReference>
<dbReference type="Pfam" id="PF02541">
    <property type="entry name" value="Ppx-GppA"/>
    <property type="match status" value="1"/>
</dbReference>
<accession>A0A916NIA9</accession>
<dbReference type="InterPro" id="IPR050273">
    <property type="entry name" value="GppA/Ppx_hydrolase"/>
</dbReference>
<dbReference type="InterPro" id="IPR043129">
    <property type="entry name" value="ATPase_NBD"/>
</dbReference>
<organism evidence="2 3">
    <name type="scientific">Parvicella tangerina</name>
    <dbReference type="NCBI Taxonomy" id="2829795"/>
    <lineage>
        <taxon>Bacteria</taxon>
        <taxon>Pseudomonadati</taxon>
        <taxon>Bacteroidota</taxon>
        <taxon>Flavobacteriia</taxon>
        <taxon>Flavobacteriales</taxon>
        <taxon>Parvicellaceae</taxon>
        <taxon>Parvicella</taxon>
    </lineage>
</organism>
<dbReference type="RefSeq" id="WP_258542781.1">
    <property type="nucleotide sequence ID" value="NZ_OU015584.1"/>
</dbReference>
<dbReference type="PANTHER" id="PTHR30005:SF0">
    <property type="entry name" value="RETROGRADE REGULATION PROTEIN 2"/>
    <property type="match status" value="1"/>
</dbReference>
<sequence>MKLAAIDIGSNAVRLLIEEAIKTGKNDHYFKKISLTRVPIRLGEDVFTDGIITDDKAKKLVKAMKAFRFLMEANDVEAFRACATSAMREAINGKDVQKLIKKNAKLNVELISGEEEADLIFGNFDNSNFELDKTKTYLYIDVGGGSTEVTLIKRGERVDSYSFRLGSVRLLKDKVPDFVWDDACKKIKKLVKGESNVTAIGTGGNINRIHKESRHRFGEEIKVSEINKIVSEIEEYTYEDRIRKLKLKPDRADVIVPAGKIYSTFMKAGNSKRMIVPKVGLSDGIISKLYAENS</sequence>